<gene>
    <name evidence="2" type="ORF">DVJ77_09750</name>
</gene>
<proteinExistence type="predicted"/>
<evidence type="ECO:0000256" key="1">
    <source>
        <dbReference type="SAM" id="Phobius"/>
    </source>
</evidence>
<reference evidence="2 3" key="1">
    <citation type="submission" date="2018-07" db="EMBL/GenBank/DDBJ databases">
        <title>Dyella tabacisoli L4-6T, whole genome shotgun sequence.</title>
        <authorList>
            <person name="Zhou X.-K."/>
            <person name="Li W.-J."/>
            <person name="Duan Y.-Q."/>
        </authorList>
    </citation>
    <scope>NUCLEOTIDE SEQUENCE [LARGE SCALE GENOMIC DNA]</scope>
    <source>
        <strain evidence="2 3">L4-6</strain>
    </source>
</reference>
<dbReference type="PROSITE" id="PS51257">
    <property type="entry name" value="PROKAR_LIPOPROTEIN"/>
    <property type="match status" value="1"/>
</dbReference>
<dbReference type="Proteomes" id="UP000253782">
    <property type="component" value="Unassembled WGS sequence"/>
</dbReference>
<sequence length="96" mass="10450">MYLGISRVMFSKTSLIVALILVLTGCGFLYGTYRVQGFTAQGKPLGEGVVKATVKGSDVKAERERICMIYPEATVVITNVETGIEPARKSPYQCTK</sequence>
<keyword evidence="3" id="KW-1185">Reference proteome</keyword>
<evidence type="ECO:0000313" key="3">
    <source>
        <dbReference type="Proteomes" id="UP000253782"/>
    </source>
</evidence>
<name>A0A369UM93_9GAMM</name>
<feature type="transmembrane region" description="Helical" evidence="1">
    <location>
        <begin position="15"/>
        <end position="33"/>
    </location>
</feature>
<keyword evidence="1" id="KW-0472">Membrane</keyword>
<dbReference type="AlphaFoldDB" id="A0A369UM93"/>
<dbReference type="EMBL" id="QQAH01000009">
    <property type="protein sequence ID" value="RDD81463.1"/>
    <property type="molecule type" value="Genomic_DNA"/>
</dbReference>
<accession>A0A369UM93</accession>
<protein>
    <submittedName>
        <fullName evidence="2">Uncharacterized protein</fullName>
    </submittedName>
</protein>
<organism evidence="2 3">
    <name type="scientific">Dyella tabacisoli</name>
    <dbReference type="NCBI Taxonomy" id="2282381"/>
    <lineage>
        <taxon>Bacteria</taxon>
        <taxon>Pseudomonadati</taxon>
        <taxon>Pseudomonadota</taxon>
        <taxon>Gammaproteobacteria</taxon>
        <taxon>Lysobacterales</taxon>
        <taxon>Rhodanobacteraceae</taxon>
        <taxon>Dyella</taxon>
    </lineage>
</organism>
<keyword evidence="1" id="KW-1133">Transmembrane helix</keyword>
<keyword evidence="1" id="KW-0812">Transmembrane</keyword>
<evidence type="ECO:0000313" key="2">
    <source>
        <dbReference type="EMBL" id="RDD81463.1"/>
    </source>
</evidence>
<comment type="caution">
    <text evidence="2">The sequence shown here is derived from an EMBL/GenBank/DDBJ whole genome shotgun (WGS) entry which is preliminary data.</text>
</comment>